<accession>A0ABY8U5V1</accession>
<name>A0ABY8U5V1_TETOB</name>
<keyword evidence="3" id="KW-1185">Reference proteome</keyword>
<dbReference type="Gene3D" id="3.90.1150.10">
    <property type="entry name" value="Aspartate Aminotransferase, domain 1"/>
    <property type="match status" value="1"/>
</dbReference>
<evidence type="ECO:0000313" key="2">
    <source>
        <dbReference type="EMBL" id="WIA16843.1"/>
    </source>
</evidence>
<organism evidence="2 3">
    <name type="scientific">Tetradesmus obliquus</name>
    <name type="common">Green alga</name>
    <name type="synonym">Acutodesmus obliquus</name>
    <dbReference type="NCBI Taxonomy" id="3088"/>
    <lineage>
        <taxon>Eukaryota</taxon>
        <taxon>Viridiplantae</taxon>
        <taxon>Chlorophyta</taxon>
        <taxon>core chlorophytes</taxon>
        <taxon>Chlorophyceae</taxon>
        <taxon>CS clade</taxon>
        <taxon>Sphaeropleales</taxon>
        <taxon>Scenedesmaceae</taxon>
        <taxon>Tetradesmus</taxon>
    </lineage>
</organism>
<feature type="domain" description="Aminotransferase class V" evidence="1">
    <location>
        <begin position="148"/>
        <end position="337"/>
    </location>
</feature>
<proteinExistence type="predicted"/>
<feature type="domain" description="Aminotransferase class V" evidence="1">
    <location>
        <begin position="63"/>
        <end position="140"/>
    </location>
</feature>
<gene>
    <name evidence="2" type="ORF">OEZ85_013779</name>
</gene>
<reference evidence="2 3" key="1">
    <citation type="submission" date="2023-05" db="EMBL/GenBank/DDBJ databases">
        <title>A 100% complete, gapless, phased diploid assembly of the Scenedesmus obliquus UTEX 3031 genome.</title>
        <authorList>
            <person name="Biondi T.C."/>
            <person name="Hanschen E.R."/>
            <person name="Kwon T."/>
            <person name="Eng W."/>
            <person name="Kruse C.P.S."/>
            <person name="Koehler S.I."/>
            <person name="Kunde Y."/>
            <person name="Gleasner C.D."/>
            <person name="You Mak K.T."/>
            <person name="Polle J."/>
            <person name="Hovde B.T."/>
            <person name="Starkenburg S.R."/>
        </authorList>
    </citation>
    <scope>NUCLEOTIDE SEQUENCE [LARGE SCALE GENOMIC DNA]</scope>
    <source>
        <strain evidence="2 3">DOE0152z</strain>
    </source>
</reference>
<protein>
    <recommendedName>
        <fullName evidence="1">Aminotransferase class V domain-containing protein</fullName>
    </recommendedName>
</protein>
<sequence length="474" mass="50431">MSKSNPLSAAAAAAAAPAALSDLQKAKASFLNSELSSSYGYQGWLEQHWWAEVGARFGPGQHYLDYTGAGQFTTSQLAAAFQELSTTGLGNPHSNNPSSAAATREVAAARALVLAHFNASAEEYHVIYTKGATEGLKMVHAKSDVHNQHFVLLDAAAYAATHALDMSAVQPDFLTVSFYKLFGYPSGLGALLVRKQAAQRLRKVYFGGGSVSYCTAEDAWHVLSPAPAGYEDGTLGSLNIACLKHGFSQLAALGGMQAVSAHVESLRQWTYSQLLQLCHSNGQPLVRLFGRHAEGPRQQGGIFQFQVLTPEGDRVPGSLVDAAASAAGLHLRSGCNCNPGRCMANLGITPQQERERAAKFHKGPILIVMRPQGSNSSSSSSSSPEAIVRLAEQQQQDAGEPPLEAVPLPLGSVRVSLGAYSTFEDCYALVRLLGGTFTDFEVYQRELAAGMKLVRVMDDAEHAVKLRAAVALAQ</sequence>
<dbReference type="Pfam" id="PF00266">
    <property type="entry name" value="Aminotran_5"/>
    <property type="match status" value="2"/>
</dbReference>
<evidence type="ECO:0000313" key="3">
    <source>
        <dbReference type="Proteomes" id="UP001244341"/>
    </source>
</evidence>
<dbReference type="EMBL" id="CP126215">
    <property type="protein sequence ID" value="WIA16843.1"/>
    <property type="molecule type" value="Genomic_DNA"/>
</dbReference>
<dbReference type="SUPFAM" id="SSF53383">
    <property type="entry name" value="PLP-dependent transferases"/>
    <property type="match status" value="1"/>
</dbReference>
<dbReference type="PANTHER" id="PTHR14237:SF80">
    <property type="entry name" value="MOLYBDENUM COFACTOR SULFURASE"/>
    <property type="match status" value="1"/>
</dbReference>
<dbReference type="InterPro" id="IPR015421">
    <property type="entry name" value="PyrdxlP-dep_Trfase_major"/>
</dbReference>
<dbReference type="InterPro" id="IPR015424">
    <property type="entry name" value="PyrdxlP-dep_Trfase"/>
</dbReference>
<dbReference type="PANTHER" id="PTHR14237">
    <property type="entry name" value="MOLYBDOPTERIN COFACTOR SULFURASE MOSC"/>
    <property type="match status" value="1"/>
</dbReference>
<evidence type="ECO:0000259" key="1">
    <source>
        <dbReference type="Pfam" id="PF00266"/>
    </source>
</evidence>
<dbReference type="Proteomes" id="UP001244341">
    <property type="component" value="Chromosome 8b"/>
</dbReference>
<dbReference type="Gene3D" id="3.40.640.10">
    <property type="entry name" value="Type I PLP-dependent aspartate aminotransferase-like (Major domain)"/>
    <property type="match status" value="2"/>
</dbReference>
<dbReference type="InterPro" id="IPR015422">
    <property type="entry name" value="PyrdxlP-dep_Trfase_small"/>
</dbReference>
<dbReference type="InterPro" id="IPR000192">
    <property type="entry name" value="Aminotrans_V_dom"/>
</dbReference>